<evidence type="ECO:0000256" key="4">
    <source>
        <dbReference type="ARBA" id="ARBA00022989"/>
    </source>
</evidence>
<evidence type="ECO:0000256" key="3">
    <source>
        <dbReference type="ARBA" id="ARBA00022692"/>
    </source>
</evidence>
<feature type="transmembrane region" description="Helical" evidence="6">
    <location>
        <begin position="1309"/>
        <end position="1327"/>
    </location>
</feature>
<evidence type="ECO:0000313" key="11">
    <source>
        <dbReference type="Proteomes" id="UP000316726"/>
    </source>
</evidence>
<dbReference type="OrthoDB" id="303066at2759"/>
<feature type="transmembrane region" description="Helical" evidence="6">
    <location>
        <begin position="2359"/>
        <end position="2377"/>
    </location>
</feature>
<feature type="transmembrane region" description="Helical" evidence="6">
    <location>
        <begin position="484"/>
        <end position="503"/>
    </location>
</feature>
<dbReference type="PANTHER" id="PTHR13167">
    <property type="entry name" value="PIEZO-TYPE MECHANOSENSITIVE ION CHANNEL COMPONENT"/>
    <property type="match status" value="1"/>
</dbReference>
<dbReference type="InterPro" id="IPR027272">
    <property type="entry name" value="Piezo"/>
</dbReference>
<dbReference type="Proteomes" id="UP000316726">
    <property type="component" value="Chromosome 2"/>
</dbReference>
<keyword evidence="5 6" id="KW-0472">Membrane</keyword>
<feature type="transmembrane region" description="Helical" evidence="6">
    <location>
        <begin position="1591"/>
        <end position="1610"/>
    </location>
</feature>
<proteinExistence type="inferred from homology"/>
<dbReference type="Pfam" id="PF12166">
    <property type="entry name" value="Piezo_cap"/>
    <property type="match status" value="1"/>
</dbReference>
<feature type="transmembrane region" description="Helical" evidence="6">
    <location>
        <begin position="1153"/>
        <end position="1174"/>
    </location>
</feature>
<evidence type="ECO:0000256" key="5">
    <source>
        <dbReference type="ARBA" id="ARBA00023136"/>
    </source>
</evidence>
<evidence type="ECO:0000259" key="9">
    <source>
        <dbReference type="Pfam" id="PF24874"/>
    </source>
</evidence>
<feature type="transmembrane region" description="Helical" evidence="6">
    <location>
        <begin position="848"/>
        <end position="870"/>
    </location>
</feature>
<evidence type="ECO:0000256" key="2">
    <source>
        <dbReference type="ARBA" id="ARBA00007821"/>
    </source>
</evidence>
<feature type="domain" description="Piezo transmembrane helical unit" evidence="8">
    <location>
        <begin position="1548"/>
        <end position="1664"/>
    </location>
</feature>
<evidence type="ECO:0000256" key="1">
    <source>
        <dbReference type="ARBA" id="ARBA00004141"/>
    </source>
</evidence>
<dbReference type="GO" id="GO:0042391">
    <property type="term" value="P:regulation of membrane potential"/>
    <property type="evidence" value="ECO:0007669"/>
    <property type="project" value="TreeGrafter"/>
</dbReference>
<dbReference type="EMBL" id="CP031035">
    <property type="protein sequence ID" value="QDZ18668.1"/>
    <property type="molecule type" value="Genomic_DNA"/>
</dbReference>
<feature type="transmembrane region" description="Helical" evidence="6">
    <location>
        <begin position="20"/>
        <end position="39"/>
    </location>
</feature>
<feature type="transmembrane region" description="Helical" evidence="6">
    <location>
        <begin position="2078"/>
        <end position="2099"/>
    </location>
</feature>
<comment type="subcellular location">
    <subcellularLocation>
        <location evidence="1">Membrane</location>
        <topology evidence="1">Multi-pass membrane protein</topology>
    </subcellularLocation>
</comment>
<feature type="transmembrane region" description="Helical" evidence="6">
    <location>
        <begin position="1908"/>
        <end position="1929"/>
    </location>
</feature>
<dbReference type="Pfam" id="PF24874">
    <property type="entry name" value="Piezo_THU9_anchor"/>
    <property type="match status" value="1"/>
</dbReference>
<feature type="transmembrane region" description="Helical" evidence="6">
    <location>
        <begin position="196"/>
        <end position="215"/>
    </location>
</feature>
<dbReference type="InterPro" id="IPR031334">
    <property type="entry name" value="Piezo_cap_dom"/>
</dbReference>
<organism evidence="10 11">
    <name type="scientific">Chloropicon primus</name>
    <dbReference type="NCBI Taxonomy" id="1764295"/>
    <lineage>
        <taxon>Eukaryota</taxon>
        <taxon>Viridiplantae</taxon>
        <taxon>Chlorophyta</taxon>
        <taxon>Chloropicophyceae</taxon>
        <taxon>Chloropicales</taxon>
        <taxon>Chloropicaceae</taxon>
        <taxon>Chloropicon</taxon>
    </lineage>
</organism>
<protein>
    <submittedName>
        <fullName evidence="10">Piezo non-specific cation channel protein</fullName>
    </submittedName>
</protein>
<feature type="transmembrane region" description="Helical" evidence="6">
    <location>
        <begin position="1864"/>
        <end position="1887"/>
    </location>
</feature>
<feature type="transmembrane region" description="Helical" evidence="6">
    <location>
        <begin position="131"/>
        <end position="153"/>
    </location>
</feature>
<feature type="transmembrane region" description="Helical" evidence="6">
    <location>
        <begin position="1548"/>
        <end position="1579"/>
    </location>
</feature>
<evidence type="ECO:0000259" key="8">
    <source>
        <dbReference type="Pfam" id="PF23188"/>
    </source>
</evidence>
<dbReference type="GO" id="GO:0016020">
    <property type="term" value="C:membrane"/>
    <property type="evidence" value="ECO:0007669"/>
    <property type="project" value="UniProtKB-SubCell"/>
</dbReference>
<feature type="transmembrane region" description="Helical" evidence="6">
    <location>
        <begin position="297"/>
        <end position="319"/>
    </location>
</feature>
<evidence type="ECO:0000256" key="6">
    <source>
        <dbReference type="SAM" id="Phobius"/>
    </source>
</evidence>
<gene>
    <name evidence="10" type="ORF">A3770_02p11860</name>
</gene>
<dbReference type="InterPro" id="IPR056770">
    <property type="entry name" value="Piezo_THU9_anchor"/>
</dbReference>
<dbReference type="STRING" id="1764295.A0A5B8MDJ7"/>
<dbReference type="Pfam" id="PF23188">
    <property type="entry name" value="THU_Piezo1"/>
    <property type="match status" value="1"/>
</dbReference>
<dbReference type="GO" id="GO:0071260">
    <property type="term" value="P:cellular response to mechanical stimulus"/>
    <property type="evidence" value="ECO:0007669"/>
    <property type="project" value="TreeGrafter"/>
</dbReference>
<dbReference type="GO" id="GO:0050982">
    <property type="term" value="P:detection of mechanical stimulus"/>
    <property type="evidence" value="ECO:0007669"/>
    <property type="project" value="TreeGrafter"/>
</dbReference>
<feature type="domain" description="Piezo THU9 and anchor" evidence="9">
    <location>
        <begin position="1863"/>
        <end position="2100"/>
    </location>
</feature>
<name>A0A5B8MDJ7_9CHLO</name>
<evidence type="ECO:0000313" key="10">
    <source>
        <dbReference type="EMBL" id="QDZ18668.1"/>
    </source>
</evidence>
<feature type="transmembrane region" description="Helical" evidence="6">
    <location>
        <begin position="714"/>
        <end position="734"/>
    </location>
</feature>
<feature type="transmembrane region" description="Helical" evidence="6">
    <location>
        <begin position="436"/>
        <end position="456"/>
    </location>
</feature>
<feature type="domain" description="Piezo non-specific cation channel cap" evidence="7">
    <location>
        <begin position="2143"/>
        <end position="2440"/>
    </location>
</feature>
<feature type="transmembrane region" description="Helical" evidence="6">
    <location>
        <begin position="394"/>
        <end position="424"/>
    </location>
</feature>
<feature type="transmembrane region" description="Helical" evidence="6">
    <location>
        <begin position="235"/>
        <end position="254"/>
    </location>
</feature>
<sequence length="2443" mass="276641">MELELVMEFGSALGLAGMAWWRRSAFGVLYALAAVAYVVRCSSTRGKVQACLRYKHRRFASARDKQLATSRAYEFERRKASGEATIWRFVTAVTWLDLALQSATQLVAQIGGGKVLAGRAEQVLQGLGFEVLHALGFLYVYGAVLLVLMPLAYYKYYSAAQREGAQSPAAPVTVADCIRAHTLVQRAFLLSSVANALVWPSLFGLVYLGVAGTYFVGKFSYRWSRWCREIMDRGLLLAVAPVCLVQISLLYGVQIECDGSGEASCFMGVFGRSWTRFLGLFFAYSRSSSLEVSLFEALEVALVTLHALLLLCLVCPPSWSLHAENRSPRSVRSIASLSSTASLDESAGYSPELQEPLLLQSRGYESMREESSRLGKEFWDFGAEIEFSESFLAFWMYFVNTCACCLIIVSSSLLTNLLLLFALVNIFLIQHDRLHIFWTGGMGQALCSLILLASYLGDVFVCSERGALPFVGLYCSKRPSYKTLLAAAELVLILLYSTFAYVAKNTVRETSNGVVFGSQGKRDEAKVLSGKSSLWDETNFALRLVCFGVLLGLHLSVSIWISVHRINVMSFVFSVGLWGHLTLKGYQWHLVCQKFSMLYLVALTLCDNAMLLFEFQGTAKIVLTNLGLISSNSFQDVFPIVSLIFLNLLLQHASVWYKEIQSEEQVKDLKLWKLGVFCMEWVSRIIKYILAACLLAGICILTGQAVGACGSHRAYAFDILGFGYLVIAALHFVYDMEKRASRRFGVAYKVLGILDYTLQILSYSQFFGLDLGGKISPGVMASVGCVDPLSKRCCFLLYVARPLAVALLLKLQKFSENISERYPRERPAEPAPAMSFCQRLTVRHGDKLVAVCTLAVNCRVGGLFGLALVWTLLAHGISTGAAKGYKAARSIQLLCILVLLLQYACHIKLIADQTGGIVQYLAWIGLWGRKQSVAMTCTVITAAVMSCHLQILSKKWGLGLVSEDGCEIAPCPLFAFGGTRPYGGPGRTPLRKHVSDPHSYSMQASPEIEIAGLPTILPRYAVSPSSELHRSSSCPKEFDAAVELQQTDSSFIRYHFMNEEALSEGGSEKELPSEKRHEAFPLTSKGQQQLHCLIAYLKYTMEYVPLRGILLGVLMLGSAIVSESFLSLFFLLEVAFLLYLTEEKVQTRGCRRVLWYFDSINTALLVYACLVRVILESPWVRAPPCTSHDEMNAWLGFCSDIEMTWVTFFCAWLMREYRRSCSVKNARKNEVKAQLLYQMNSLFFSAEPRRTGIESVLRFLLFHSLDFSMFCIAWISLVNIDVLHLGYFGLSLLYMRCRMGFWQGRAKRLWWIIVIYNFCAISMIVAYQMPWESLVKVAGPESSCSARHVLGVYRISNFWQQAFRVQNGGLMLDVTIFFIVGTQHSILHTKAFHSLVVAFQREKEKKGRSIEENFFARKEAQVDIALKARKHLKARKQRVEWLKRGLLNSKRGSVDVKLGNDKYFSNIKTPGEHLSDSMEESPLLSHGSIEPLNPFTCESPKFALLSEGLQTVSTTGKRLHQLLERLKAAAVQRIQNIYTTRQRDTDSFIVYLLLMFTFVYEFSVVSLVFPLVLFTYALVSPARKPLQFWNLIFYYVEIVLSLRYCFWIPFCHDCPGFSVSSYMGMRQSKNEWWLLLMGIQPKPFPHSIPFMVLYLSIVWHHERVVQRSRVSRGFVEQFHVGHARSVKEKLNRYYWKVHNFFAEICHRSEHAARMPFIIHVSLRRLENGRPWSERSLDEAIEQVYHLYNSRKDSRLRERVPDLYSRLERVDASFIVKSIDAVLDESTDGSVELYDVAIIEISRIMISGHRNLLRPVSDIAEMLKRASDLTQEDFSQGQEASEIEPERRDFVITDSEAVAGEEYDFYVLTLCADIICFVFAIVFYQACMSSREKSFATAFSLKSVFPADYIYALILLFMLIVVDRAIYVLRSNFWKVVYHFGTLGCLLVYLMAKFWCEDTRLSSKASTKQFELQFFFALKAVSLLFSSRQIQAGFPMNTMGHWLLRRRSIFNQALHLVYTNIPFLPELRMMLDWTCTKTTLEFFDWLRVEEIRHSLFRVEMRNMFRQKGIGLKQPWYTKLFQGFLGFCVLSLIIWGPLILYSSSNPAIVTPALTGVSVNLTLTHGTGTFPLFFGGQDRIVERWSQKPHYFGKNFRDGQIKEVVLSPYSDTFWTVSPPRRREIQQTLRNATDDVNLRIDFLFRKSFPVTAQECSLSVSKQLTQASLSGLRKVLDGNASSVPLSFRARSGRGQASFYNLFVQLGGNVQVCEANNRFQPSAQTAHPFAVNCSLGLGKLPDCTQGACEWWELFCDQSGRREERNDRGEGGDRFSKPGSWRGPRVVLVLDKTIGDSVMSSLFASRGGLIGLYVSFVLVIGRLIHTSFSSGLRQRIWVDELPTTGKLKSILDDLDAARAERELAVEEELYWGLVRIYRSPAVLFELTKKRL</sequence>
<accession>A0A5B8MDJ7</accession>
<reference evidence="10 11" key="1">
    <citation type="submission" date="2018-07" db="EMBL/GenBank/DDBJ databases">
        <title>The complete nuclear genome of the prasinophyte Chloropicon primus (CCMP1205).</title>
        <authorList>
            <person name="Pombert J.-F."/>
            <person name="Otis C."/>
            <person name="Turmel M."/>
            <person name="Lemieux C."/>
        </authorList>
    </citation>
    <scope>NUCLEOTIDE SEQUENCE [LARGE SCALE GENOMIC DNA]</scope>
    <source>
        <strain evidence="10 11">CCMP1205</strain>
    </source>
</reference>
<feature type="transmembrane region" description="Helical" evidence="6">
    <location>
        <begin position="688"/>
        <end position="708"/>
    </location>
</feature>
<dbReference type="PANTHER" id="PTHR13167:SF25">
    <property type="entry name" value="PIEZO-TYPE MECHANOSENSITIVE ION CHANNEL COMPONENT"/>
    <property type="match status" value="1"/>
</dbReference>
<dbReference type="GO" id="GO:0005261">
    <property type="term" value="F:monoatomic cation channel activity"/>
    <property type="evidence" value="ECO:0007669"/>
    <property type="project" value="TreeGrafter"/>
</dbReference>
<dbReference type="InterPro" id="IPR056768">
    <property type="entry name" value="THU_Piezo"/>
</dbReference>
<comment type="similarity">
    <text evidence="2">Belongs to the PIEZO (TC 1.A.75) family.</text>
</comment>
<keyword evidence="4 6" id="KW-1133">Transmembrane helix</keyword>
<feature type="transmembrane region" description="Helical" evidence="6">
    <location>
        <begin position="1108"/>
        <end position="1141"/>
    </location>
</feature>
<feature type="transmembrane region" description="Helical" evidence="6">
    <location>
        <begin position="1935"/>
        <end position="1955"/>
    </location>
</feature>
<dbReference type="GO" id="GO:0008381">
    <property type="term" value="F:mechanosensitive monoatomic ion channel activity"/>
    <property type="evidence" value="ECO:0007669"/>
    <property type="project" value="InterPro"/>
</dbReference>
<keyword evidence="11" id="KW-1185">Reference proteome</keyword>
<evidence type="ECO:0000259" key="7">
    <source>
        <dbReference type="Pfam" id="PF12166"/>
    </source>
</evidence>
<keyword evidence="3 6" id="KW-0812">Transmembrane</keyword>
<feature type="transmembrane region" description="Helical" evidence="6">
    <location>
        <begin position="540"/>
        <end position="562"/>
    </location>
</feature>